<dbReference type="InterPro" id="IPR002502">
    <property type="entry name" value="Amidase_domain"/>
</dbReference>
<feature type="domain" description="N-acetylmuramoyl-L-alanine amidase" evidence="4">
    <location>
        <begin position="54"/>
        <end position="203"/>
    </location>
</feature>
<dbReference type="SUPFAM" id="SSF55846">
    <property type="entry name" value="N-acetylmuramoyl-L-alanine amidase-like"/>
    <property type="match status" value="1"/>
</dbReference>
<evidence type="ECO:0000256" key="2">
    <source>
        <dbReference type="ARBA" id="ARBA00032390"/>
    </source>
</evidence>
<gene>
    <name evidence="5" type="ORF">GH754_16680</name>
</gene>
<evidence type="ECO:0000259" key="4">
    <source>
        <dbReference type="Pfam" id="PF01510"/>
    </source>
</evidence>
<keyword evidence="6" id="KW-1185">Reference proteome</keyword>
<dbReference type="InterPro" id="IPR036505">
    <property type="entry name" value="Amidase/PGRP_sf"/>
</dbReference>
<sequence length="233" mass="26683">MKKVFFFICSLIIMMSGNMTSLHAAEDIPKQKSNHMLMTKKEFKEWLFDQQVDRKISLIQQHHTWAPSYKRFNGSNHLELLRGMEKYHTKEMGWSHIAQNITTFPDGMIAVSRPLDIAPEGTIGDQANAEGITIENLGNFDKGHDKMTKEQKDTIIYITALLSLKFGLKPSIDTITYHHWWHIKTGERVLDNAASNEVKSCPGTGFFGGNSTESAKKYFYPLVREKMKTIKNL</sequence>
<organism evidence="5 6">
    <name type="scientific">Salinibacillus xinjiangensis</name>
    <dbReference type="NCBI Taxonomy" id="1229268"/>
    <lineage>
        <taxon>Bacteria</taxon>
        <taxon>Bacillati</taxon>
        <taxon>Bacillota</taxon>
        <taxon>Bacilli</taxon>
        <taxon>Bacillales</taxon>
        <taxon>Bacillaceae</taxon>
        <taxon>Salinibacillus</taxon>
    </lineage>
</organism>
<name>A0A6G1XA55_9BACI</name>
<dbReference type="Proteomes" id="UP000480185">
    <property type="component" value="Unassembled WGS sequence"/>
</dbReference>
<keyword evidence="3" id="KW-0732">Signal</keyword>
<feature type="chain" id="PRO_5026236811" description="Autolysin" evidence="3">
    <location>
        <begin position="25"/>
        <end position="233"/>
    </location>
</feature>
<dbReference type="Gene3D" id="3.40.80.10">
    <property type="entry name" value="Peptidoglycan recognition protein-like"/>
    <property type="match status" value="1"/>
</dbReference>
<evidence type="ECO:0000256" key="3">
    <source>
        <dbReference type="SAM" id="SignalP"/>
    </source>
</evidence>
<evidence type="ECO:0000256" key="1">
    <source>
        <dbReference type="ARBA" id="ARBA00030881"/>
    </source>
</evidence>
<dbReference type="Pfam" id="PF01510">
    <property type="entry name" value="Amidase_2"/>
    <property type="match status" value="1"/>
</dbReference>
<dbReference type="OrthoDB" id="2812205at2"/>
<comment type="caution">
    <text evidence="5">The sequence shown here is derived from an EMBL/GenBank/DDBJ whole genome shotgun (WGS) entry which is preliminary data.</text>
</comment>
<dbReference type="RefSeq" id="WP_153729791.1">
    <property type="nucleotide sequence ID" value="NZ_WJNH01000013.1"/>
</dbReference>
<evidence type="ECO:0000313" key="5">
    <source>
        <dbReference type="EMBL" id="MRG87901.1"/>
    </source>
</evidence>
<accession>A0A6G1XA55</accession>
<dbReference type="GO" id="GO:0009253">
    <property type="term" value="P:peptidoglycan catabolic process"/>
    <property type="evidence" value="ECO:0007669"/>
    <property type="project" value="InterPro"/>
</dbReference>
<dbReference type="EMBL" id="WJNH01000013">
    <property type="protein sequence ID" value="MRG87901.1"/>
    <property type="molecule type" value="Genomic_DNA"/>
</dbReference>
<protein>
    <recommendedName>
        <fullName evidence="2">Autolysin</fullName>
    </recommendedName>
    <alternativeName>
        <fullName evidence="1">Cell wall hydrolase</fullName>
    </alternativeName>
</protein>
<evidence type="ECO:0000313" key="6">
    <source>
        <dbReference type="Proteomes" id="UP000480185"/>
    </source>
</evidence>
<dbReference type="GO" id="GO:0008745">
    <property type="term" value="F:N-acetylmuramoyl-L-alanine amidase activity"/>
    <property type="evidence" value="ECO:0007669"/>
    <property type="project" value="InterPro"/>
</dbReference>
<dbReference type="AlphaFoldDB" id="A0A6G1XA55"/>
<feature type="signal peptide" evidence="3">
    <location>
        <begin position="1"/>
        <end position="24"/>
    </location>
</feature>
<proteinExistence type="predicted"/>
<reference evidence="5 6" key="1">
    <citation type="submission" date="2019-11" db="EMBL/GenBank/DDBJ databases">
        <authorList>
            <person name="Li J."/>
        </authorList>
    </citation>
    <scope>NUCLEOTIDE SEQUENCE [LARGE SCALE GENOMIC DNA]</scope>
    <source>
        <strain evidence="5 6">J4</strain>
    </source>
</reference>